<evidence type="ECO:0000313" key="2">
    <source>
        <dbReference type="EMBL" id="MFC5008083.1"/>
    </source>
</evidence>
<organism evidence="2 3">
    <name type="scientific">Dactylosporangium cerinum</name>
    <dbReference type="NCBI Taxonomy" id="1434730"/>
    <lineage>
        <taxon>Bacteria</taxon>
        <taxon>Bacillati</taxon>
        <taxon>Actinomycetota</taxon>
        <taxon>Actinomycetes</taxon>
        <taxon>Micromonosporales</taxon>
        <taxon>Micromonosporaceae</taxon>
        <taxon>Dactylosporangium</taxon>
    </lineage>
</organism>
<dbReference type="EMBL" id="JBHSIU010000130">
    <property type="protein sequence ID" value="MFC5008083.1"/>
    <property type="molecule type" value="Genomic_DNA"/>
</dbReference>
<feature type="transmembrane region" description="Helical" evidence="1">
    <location>
        <begin position="275"/>
        <end position="291"/>
    </location>
</feature>
<feature type="transmembrane region" description="Helical" evidence="1">
    <location>
        <begin position="81"/>
        <end position="98"/>
    </location>
</feature>
<proteinExistence type="predicted"/>
<evidence type="ECO:0000313" key="3">
    <source>
        <dbReference type="Proteomes" id="UP001595912"/>
    </source>
</evidence>
<reference evidence="3" key="1">
    <citation type="journal article" date="2019" name="Int. J. Syst. Evol. Microbiol.">
        <title>The Global Catalogue of Microorganisms (GCM) 10K type strain sequencing project: providing services to taxonomists for standard genome sequencing and annotation.</title>
        <authorList>
            <consortium name="The Broad Institute Genomics Platform"/>
            <consortium name="The Broad Institute Genome Sequencing Center for Infectious Disease"/>
            <person name="Wu L."/>
            <person name="Ma J."/>
        </authorList>
    </citation>
    <scope>NUCLEOTIDE SEQUENCE [LARGE SCALE GENOMIC DNA]</scope>
    <source>
        <strain evidence="3">CGMCC 4.7152</strain>
    </source>
</reference>
<keyword evidence="1" id="KW-0812">Transmembrane</keyword>
<feature type="transmembrane region" description="Helical" evidence="1">
    <location>
        <begin position="209"/>
        <end position="230"/>
    </location>
</feature>
<feature type="transmembrane region" description="Helical" evidence="1">
    <location>
        <begin position="242"/>
        <end position="263"/>
    </location>
</feature>
<keyword evidence="1" id="KW-1133">Transmembrane helix</keyword>
<dbReference type="Proteomes" id="UP001595912">
    <property type="component" value="Unassembled WGS sequence"/>
</dbReference>
<accession>A0ABV9WHW0</accession>
<feature type="transmembrane region" description="Helical" evidence="1">
    <location>
        <begin position="167"/>
        <end position="189"/>
    </location>
</feature>
<feature type="transmembrane region" description="Helical" evidence="1">
    <location>
        <begin position="118"/>
        <end position="139"/>
    </location>
</feature>
<comment type="caution">
    <text evidence="2">The sequence shown here is derived from an EMBL/GenBank/DDBJ whole genome shotgun (WGS) entry which is preliminary data.</text>
</comment>
<gene>
    <name evidence="2" type="ORF">ACFPIJ_61005</name>
</gene>
<keyword evidence="3" id="KW-1185">Reference proteome</keyword>
<sequence length="302" mass="32503">MTADELIDGYVAEVVGLLPRAQRRDVAMELRALLAEEVDAAGTPRDQAARELLRGFGRPAEVAARYGTPVTLVDPADTRRFLTLAAGGAGLILFAAVLHELIERAAPQRDLERATQQALPIVFAWLGLLLAGFAGAAWARRRRPDAGWRPRPVPTDRISRPGRAAGLAFFILGTVVLLDPARVIAALAGEAAEPAIREAFAYDADFLRVRGPVLLTLLVASLVVEAVLVVKGRWFPLLHHVTLGLGLVMCAVLTWVIGAGPVFTAVQTDQTAKEIVGLIVLGSLIDLAVRARKHHVRRAVHH</sequence>
<dbReference type="RefSeq" id="WP_380128736.1">
    <property type="nucleotide sequence ID" value="NZ_JBHSIU010000130.1"/>
</dbReference>
<evidence type="ECO:0000256" key="1">
    <source>
        <dbReference type="SAM" id="Phobius"/>
    </source>
</evidence>
<name>A0ABV9WHW0_9ACTN</name>
<keyword evidence="1" id="KW-0472">Membrane</keyword>
<protein>
    <submittedName>
        <fullName evidence="2">Uncharacterized protein</fullName>
    </submittedName>
</protein>